<dbReference type="AlphaFoldDB" id="X0ZS85"/>
<proteinExistence type="predicted"/>
<protein>
    <submittedName>
        <fullName evidence="1">Uncharacterized protein</fullName>
    </submittedName>
</protein>
<feature type="non-terminal residue" evidence="1">
    <location>
        <position position="1"/>
    </location>
</feature>
<reference evidence="1" key="1">
    <citation type="journal article" date="2014" name="Front. Microbiol.">
        <title>High frequency of phylogenetically diverse reductive dehalogenase-homologous genes in deep subseafloor sedimentary metagenomes.</title>
        <authorList>
            <person name="Kawai M."/>
            <person name="Futagami T."/>
            <person name="Toyoda A."/>
            <person name="Takaki Y."/>
            <person name="Nishi S."/>
            <person name="Hori S."/>
            <person name="Arai W."/>
            <person name="Tsubouchi T."/>
            <person name="Morono Y."/>
            <person name="Uchiyama I."/>
            <person name="Ito T."/>
            <person name="Fujiyama A."/>
            <person name="Inagaki F."/>
            <person name="Takami H."/>
        </authorList>
    </citation>
    <scope>NUCLEOTIDE SEQUENCE</scope>
    <source>
        <strain evidence="1">Expedition CK06-06</strain>
    </source>
</reference>
<comment type="caution">
    <text evidence="1">The sequence shown here is derived from an EMBL/GenBank/DDBJ whole genome shotgun (WGS) entry which is preliminary data.</text>
</comment>
<gene>
    <name evidence="1" type="ORF">S01H4_20313</name>
</gene>
<accession>X0ZS85</accession>
<name>X0ZS85_9ZZZZ</name>
<dbReference type="EMBL" id="BART01009125">
    <property type="protein sequence ID" value="GAG63303.1"/>
    <property type="molecule type" value="Genomic_DNA"/>
</dbReference>
<evidence type="ECO:0000313" key="1">
    <source>
        <dbReference type="EMBL" id="GAG63303.1"/>
    </source>
</evidence>
<sequence length="30" mass="3455">KNLLEKCQLIHIAGSLDFEKISKIMLNKNI</sequence>
<organism evidence="1">
    <name type="scientific">marine sediment metagenome</name>
    <dbReference type="NCBI Taxonomy" id="412755"/>
    <lineage>
        <taxon>unclassified sequences</taxon>
        <taxon>metagenomes</taxon>
        <taxon>ecological metagenomes</taxon>
    </lineage>
</organism>